<dbReference type="InterPro" id="IPR050261">
    <property type="entry name" value="FrsA_esterase"/>
</dbReference>
<gene>
    <name evidence="2" type="ORF">UFOPK2366_00978</name>
</gene>
<dbReference type="AlphaFoldDB" id="A0A6J6PFL8"/>
<evidence type="ECO:0000313" key="2">
    <source>
        <dbReference type="EMBL" id="CAB4695453.1"/>
    </source>
</evidence>
<organism evidence="2">
    <name type="scientific">freshwater metagenome</name>
    <dbReference type="NCBI Taxonomy" id="449393"/>
    <lineage>
        <taxon>unclassified sequences</taxon>
        <taxon>metagenomes</taxon>
        <taxon>ecological metagenomes</taxon>
    </lineage>
</organism>
<accession>A0A6J6PFL8</accession>
<feature type="domain" description="Dienelactone hydrolase" evidence="1">
    <location>
        <begin position="18"/>
        <end position="236"/>
    </location>
</feature>
<reference evidence="2" key="1">
    <citation type="submission" date="2020-05" db="EMBL/GenBank/DDBJ databases">
        <authorList>
            <person name="Chiriac C."/>
            <person name="Salcher M."/>
            <person name="Ghai R."/>
            <person name="Kavagutti S V."/>
        </authorList>
    </citation>
    <scope>NUCLEOTIDE SEQUENCE</scope>
</reference>
<dbReference type="GO" id="GO:0016787">
    <property type="term" value="F:hydrolase activity"/>
    <property type="evidence" value="ECO:0007669"/>
    <property type="project" value="InterPro"/>
</dbReference>
<name>A0A6J6PFL8_9ZZZZ</name>
<dbReference type="Gene3D" id="3.40.50.1820">
    <property type="entry name" value="alpha/beta hydrolase"/>
    <property type="match status" value="1"/>
</dbReference>
<dbReference type="SUPFAM" id="SSF53474">
    <property type="entry name" value="alpha/beta-Hydrolases"/>
    <property type="match status" value="1"/>
</dbReference>
<evidence type="ECO:0000259" key="1">
    <source>
        <dbReference type="Pfam" id="PF01738"/>
    </source>
</evidence>
<dbReference type="EMBL" id="CAEZXM010000166">
    <property type="protein sequence ID" value="CAB4695453.1"/>
    <property type="molecule type" value="Genomic_DNA"/>
</dbReference>
<dbReference type="PANTHER" id="PTHR22946">
    <property type="entry name" value="DIENELACTONE HYDROLASE DOMAIN-CONTAINING PROTEIN-RELATED"/>
    <property type="match status" value="1"/>
</dbReference>
<dbReference type="InterPro" id="IPR002925">
    <property type="entry name" value="Dienelactn_hydro"/>
</dbReference>
<proteinExistence type="predicted"/>
<sequence>MATTSEISYLVDGVTMIGHLAVPDAPGTYPAVLVNHEGPGIDDHAKGRANRLADLGYVAFALDYHGSGQRLADRGEMMARLGALMGDPERTRALGRAGLDVLLAQPQVDPSRVASIGYCFGGTMALELARGGTNLLAVVGFHSGLSTARPQDATNITAKVLVCIGSEDPMIPAAQRADFEAEMRAGNVDWRMNIYGGAVHSFTNPNASAVGIPGIAYDKLTDERSWRAMLDFFTEVGM</sequence>
<dbReference type="PANTHER" id="PTHR22946:SF0">
    <property type="entry name" value="DIENELACTONE HYDROLASE DOMAIN-CONTAINING PROTEIN"/>
    <property type="match status" value="1"/>
</dbReference>
<dbReference type="Pfam" id="PF01738">
    <property type="entry name" value="DLH"/>
    <property type="match status" value="1"/>
</dbReference>
<dbReference type="InterPro" id="IPR029058">
    <property type="entry name" value="AB_hydrolase_fold"/>
</dbReference>
<protein>
    <submittedName>
        <fullName evidence="2">Unannotated protein</fullName>
    </submittedName>
</protein>